<reference evidence="3" key="1">
    <citation type="submission" date="2021-02" db="EMBL/GenBank/DDBJ databases">
        <authorList>
            <person name="Dougan E. K."/>
            <person name="Rhodes N."/>
            <person name="Thang M."/>
            <person name="Chan C."/>
        </authorList>
    </citation>
    <scope>NUCLEOTIDE SEQUENCE</scope>
</reference>
<gene>
    <name evidence="3" type="ORF">SNAT2548_LOCUS28277</name>
</gene>
<accession>A0A812T1M9</accession>
<dbReference type="OrthoDB" id="10364575at2759"/>
<evidence type="ECO:0000313" key="3">
    <source>
        <dbReference type="EMBL" id="CAE7504845.1"/>
    </source>
</evidence>
<feature type="coiled-coil region" evidence="1">
    <location>
        <begin position="33"/>
        <end position="199"/>
    </location>
</feature>
<comment type="caution">
    <text evidence="3">The sequence shown here is derived from an EMBL/GenBank/DDBJ whole genome shotgun (WGS) entry which is preliminary data.</text>
</comment>
<keyword evidence="2" id="KW-0732">Signal</keyword>
<evidence type="ECO:0000256" key="1">
    <source>
        <dbReference type="SAM" id="Coils"/>
    </source>
</evidence>
<keyword evidence="1" id="KW-0175">Coiled coil</keyword>
<feature type="chain" id="PRO_5032534033" evidence="2">
    <location>
        <begin position="23"/>
        <end position="317"/>
    </location>
</feature>
<proteinExistence type="predicted"/>
<protein>
    <submittedName>
        <fullName evidence="3">Uncharacterized protein</fullName>
    </submittedName>
</protein>
<dbReference type="EMBL" id="CAJNDS010002511">
    <property type="protein sequence ID" value="CAE7504845.1"/>
    <property type="molecule type" value="Genomic_DNA"/>
</dbReference>
<feature type="coiled-coil region" evidence="1">
    <location>
        <begin position="259"/>
        <end position="309"/>
    </location>
</feature>
<keyword evidence="4" id="KW-1185">Reference proteome</keyword>
<sequence>MVPLRASYVLLVPLLVLLNVHQKWFDWQWSSVKKQAIEEFSGLQEKLGEAQKRLNPYKSARQDYEKRAQSKKLLEELSSKLASAEIEVEKAAMMTAPLGGDNPEGVKETEAALATAQSLLAQTNRQVDSKLRLAEKSNEVLVSELQGMQERGKLAQEKLDEVRRSLKETQVRMAADALMKEVSDKVAFAEDELQKMAEAELPFLRSDKDQDLDALFLEADKVAVQVHSALAEAQSFVARKLVEVAKFSDAPGQTVREEVDMLQKRLEEGRDRLQQFRASIADRKRSHLLEEVEVKVVKAEEEVKKMTEVTAQLPGPG</sequence>
<dbReference type="Proteomes" id="UP000604046">
    <property type="component" value="Unassembled WGS sequence"/>
</dbReference>
<evidence type="ECO:0000313" key="4">
    <source>
        <dbReference type="Proteomes" id="UP000604046"/>
    </source>
</evidence>
<organism evidence="3 4">
    <name type="scientific">Symbiodinium natans</name>
    <dbReference type="NCBI Taxonomy" id="878477"/>
    <lineage>
        <taxon>Eukaryota</taxon>
        <taxon>Sar</taxon>
        <taxon>Alveolata</taxon>
        <taxon>Dinophyceae</taxon>
        <taxon>Suessiales</taxon>
        <taxon>Symbiodiniaceae</taxon>
        <taxon>Symbiodinium</taxon>
    </lineage>
</organism>
<feature type="signal peptide" evidence="2">
    <location>
        <begin position="1"/>
        <end position="22"/>
    </location>
</feature>
<evidence type="ECO:0000256" key="2">
    <source>
        <dbReference type="SAM" id="SignalP"/>
    </source>
</evidence>
<name>A0A812T1M9_9DINO</name>
<dbReference type="AlphaFoldDB" id="A0A812T1M9"/>